<dbReference type="InterPro" id="IPR050951">
    <property type="entry name" value="Retrovirus_Pol_polyprotein"/>
</dbReference>
<dbReference type="InterPro" id="IPR005162">
    <property type="entry name" value="Retrotrans_gag_dom"/>
</dbReference>
<dbReference type="EMBL" id="OV170232">
    <property type="protein sequence ID" value="CAH0717634.1"/>
    <property type="molecule type" value="Genomic_DNA"/>
</dbReference>
<evidence type="ECO:0000313" key="3">
    <source>
        <dbReference type="EMBL" id="CAH0717634.1"/>
    </source>
</evidence>
<evidence type="ECO:0000313" key="4">
    <source>
        <dbReference type="EMBL" id="CAH0719278.1"/>
    </source>
</evidence>
<dbReference type="InterPro" id="IPR036397">
    <property type="entry name" value="RNaseH_sf"/>
</dbReference>
<feature type="region of interest" description="Disordered" evidence="1">
    <location>
        <begin position="478"/>
        <end position="517"/>
    </location>
</feature>
<dbReference type="EMBL" id="OV170233">
    <property type="protein sequence ID" value="CAH0719278.1"/>
    <property type="molecule type" value="Genomic_DNA"/>
</dbReference>
<feature type="compositionally biased region" description="Polar residues" evidence="1">
    <location>
        <begin position="493"/>
        <end position="502"/>
    </location>
</feature>
<dbReference type="SUPFAM" id="SSF53098">
    <property type="entry name" value="Ribonuclease H-like"/>
    <property type="match status" value="1"/>
</dbReference>
<organism evidence="3 5">
    <name type="scientific">Brenthis ino</name>
    <name type="common">lesser marbled fritillary</name>
    <dbReference type="NCBI Taxonomy" id="405034"/>
    <lineage>
        <taxon>Eukaryota</taxon>
        <taxon>Metazoa</taxon>
        <taxon>Ecdysozoa</taxon>
        <taxon>Arthropoda</taxon>
        <taxon>Hexapoda</taxon>
        <taxon>Insecta</taxon>
        <taxon>Pterygota</taxon>
        <taxon>Neoptera</taxon>
        <taxon>Endopterygota</taxon>
        <taxon>Lepidoptera</taxon>
        <taxon>Glossata</taxon>
        <taxon>Ditrysia</taxon>
        <taxon>Papilionoidea</taxon>
        <taxon>Nymphalidae</taxon>
        <taxon>Heliconiinae</taxon>
        <taxon>Argynnini</taxon>
        <taxon>Brenthis</taxon>
    </lineage>
</organism>
<gene>
    <name evidence="3" type="ORF">BINO364_LOCUS4220</name>
    <name evidence="4" type="ORF">BINO364_LOCUS5644</name>
</gene>
<sequence>MNENNKVSDVSNADVVFNDNISVRPLSSEVGCPPTSAGHSDNTGYAAEHVSTEPNTTNITTEFFVQMMQTMQQMSEKLMSQQYNKVKINDIFLPSYDPDGSVGIREWCQHISKAIDKYKLDDYDIRMKVGSLLKGRAKLWVDNWLISTNSWDELRENLISTFEPENRYSRDIVKFREHSYDHNKDISEFLSQAWVLWRRITKDKLGNDDAVEAVIGCIKDEHLRIELLNVRAESVPELISVASSIRSSKKRPPTEPGTQNYAALKRTVHLFGTPNQVIVDGGREFLGDFKVYCDNVGINIHTISPGTSRANGQVERMVGTLKNGLIMINNYETEEWPVVLDSLQLAFNCTPQSTTGVAPLTLLTRRKNCVPPELFRLVNFENQTIDMEQLYQHVQQRMLNAAEKEKIRFNKNKAKIRPFQKGDYVLIKNNPRNQTCLDLKYSEPYEVCRILDNDRYMVKKVIGKGRPRKVAHDQMRLAPQPGQQAAVSAGTEVVTSQSSRDNSLLDPQPSTSSQIDA</sequence>
<evidence type="ECO:0000313" key="5">
    <source>
        <dbReference type="Proteomes" id="UP000838878"/>
    </source>
</evidence>
<accession>A0A8J9UE01</accession>
<proteinExistence type="predicted"/>
<dbReference type="Proteomes" id="UP000838878">
    <property type="component" value="Chromosome 12"/>
</dbReference>
<dbReference type="PROSITE" id="PS50994">
    <property type="entry name" value="INTEGRASE"/>
    <property type="match status" value="1"/>
</dbReference>
<dbReference type="PANTHER" id="PTHR37984">
    <property type="entry name" value="PROTEIN CBG26694"/>
    <property type="match status" value="1"/>
</dbReference>
<dbReference type="Gene3D" id="3.30.420.10">
    <property type="entry name" value="Ribonuclease H-like superfamily/Ribonuclease H"/>
    <property type="match status" value="1"/>
</dbReference>
<dbReference type="PANTHER" id="PTHR37984:SF5">
    <property type="entry name" value="PROTEIN NYNRIN-LIKE"/>
    <property type="match status" value="1"/>
</dbReference>
<evidence type="ECO:0000259" key="2">
    <source>
        <dbReference type="PROSITE" id="PS50994"/>
    </source>
</evidence>
<protein>
    <recommendedName>
        <fullName evidence="2">Integrase catalytic domain-containing protein</fullName>
    </recommendedName>
</protein>
<feature type="domain" description="Integrase catalytic" evidence="2">
    <location>
        <begin position="262"/>
        <end position="367"/>
    </location>
</feature>
<evidence type="ECO:0000256" key="1">
    <source>
        <dbReference type="SAM" id="MobiDB-lite"/>
    </source>
</evidence>
<dbReference type="OrthoDB" id="116216at2759"/>
<dbReference type="GO" id="GO:0003676">
    <property type="term" value="F:nucleic acid binding"/>
    <property type="evidence" value="ECO:0007669"/>
    <property type="project" value="InterPro"/>
</dbReference>
<dbReference type="Proteomes" id="UP000838878">
    <property type="component" value="Chromosome 13"/>
</dbReference>
<reference evidence="3" key="1">
    <citation type="submission" date="2021-12" db="EMBL/GenBank/DDBJ databases">
        <authorList>
            <person name="Martin H S."/>
        </authorList>
    </citation>
    <scope>NUCLEOTIDE SEQUENCE</scope>
</reference>
<dbReference type="AlphaFoldDB" id="A0A8J9UE01"/>
<dbReference type="GO" id="GO:0015074">
    <property type="term" value="P:DNA integration"/>
    <property type="evidence" value="ECO:0007669"/>
    <property type="project" value="InterPro"/>
</dbReference>
<name>A0A8J9UE01_9NEOP</name>
<dbReference type="InterPro" id="IPR001584">
    <property type="entry name" value="Integrase_cat-core"/>
</dbReference>
<feature type="non-terminal residue" evidence="3">
    <location>
        <position position="517"/>
    </location>
</feature>
<feature type="compositionally biased region" description="Polar residues" evidence="1">
    <location>
        <begin position="508"/>
        <end position="517"/>
    </location>
</feature>
<dbReference type="InterPro" id="IPR012337">
    <property type="entry name" value="RNaseH-like_sf"/>
</dbReference>
<dbReference type="Pfam" id="PF03732">
    <property type="entry name" value="Retrotrans_gag"/>
    <property type="match status" value="1"/>
</dbReference>
<keyword evidence="5" id="KW-1185">Reference proteome</keyword>